<dbReference type="InterPro" id="IPR008189">
    <property type="entry name" value="rRNA_ssu_MeTfrase_I"/>
</dbReference>
<dbReference type="GO" id="GO:0005737">
    <property type="term" value="C:cytoplasm"/>
    <property type="evidence" value="ECO:0007669"/>
    <property type="project" value="UniProtKB-SubCell"/>
</dbReference>
<keyword evidence="5 6" id="KW-0949">S-adenosyl-L-methionine</keyword>
<accession>A0A2M7D6A5</accession>
<comment type="similarity">
    <text evidence="6">Belongs to the methyltransferase superfamily. RsmI family.</text>
</comment>
<keyword evidence="2 6" id="KW-0698">rRNA processing</keyword>
<keyword evidence="1 6" id="KW-0963">Cytoplasm</keyword>
<dbReference type="HAMAP" id="MF_01877">
    <property type="entry name" value="16SrRNA_methyltr_I"/>
    <property type="match status" value="1"/>
</dbReference>
<comment type="function">
    <text evidence="6">Catalyzes the 2'-O-methylation of the ribose of cytidine 1402 (C1402) in 16S rRNA.</text>
</comment>
<protein>
    <recommendedName>
        <fullName evidence="6">Ribosomal RNA small subunit methyltransferase I</fullName>
        <ecNumber evidence="6">2.1.1.198</ecNumber>
    </recommendedName>
    <alternativeName>
        <fullName evidence="6">16S rRNA 2'-O-ribose C1402 methyltransferase</fullName>
    </alternativeName>
    <alternativeName>
        <fullName evidence="6">rRNA (cytidine-2'-O-)-methyltransferase RsmI</fullName>
    </alternativeName>
</protein>
<comment type="catalytic activity">
    <reaction evidence="6">
        <text>cytidine(1402) in 16S rRNA + S-adenosyl-L-methionine = 2'-O-methylcytidine(1402) in 16S rRNA + S-adenosyl-L-homocysteine + H(+)</text>
        <dbReference type="Rhea" id="RHEA:42924"/>
        <dbReference type="Rhea" id="RHEA-COMP:10285"/>
        <dbReference type="Rhea" id="RHEA-COMP:10286"/>
        <dbReference type="ChEBI" id="CHEBI:15378"/>
        <dbReference type="ChEBI" id="CHEBI:57856"/>
        <dbReference type="ChEBI" id="CHEBI:59789"/>
        <dbReference type="ChEBI" id="CHEBI:74495"/>
        <dbReference type="ChEBI" id="CHEBI:82748"/>
        <dbReference type="EC" id="2.1.1.198"/>
    </reaction>
</comment>
<gene>
    <name evidence="6 8" type="primary">rsmI</name>
    <name evidence="8" type="ORF">COS30_01630</name>
</gene>
<evidence type="ECO:0000256" key="6">
    <source>
        <dbReference type="HAMAP-Rule" id="MF_01877"/>
    </source>
</evidence>
<dbReference type="Proteomes" id="UP000229247">
    <property type="component" value="Unassembled WGS sequence"/>
</dbReference>
<name>A0A2M7D6A5_9BACT</name>
<keyword evidence="4 6" id="KW-0808">Transferase</keyword>
<comment type="subcellular location">
    <subcellularLocation>
        <location evidence="6">Cytoplasm</location>
    </subcellularLocation>
</comment>
<dbReference type="InterPro" id="IPR000878">
    <property type="entry name" value="4pyrrol_Mease"/>
</dbReference>
<dbReference type="GO" id="GO:0070677">
    <property type="term" value="F:rRNA (cytosine-2'-O-)-methyltransferase activity"/>
    <property type="evidence" value="ECO:0007669"/>
    <property type="project" value="UniProtKB-UniRule"/>
</dbReference>
<dbReference type="EC" id="2.1.1.198" evidence="6"/>
<proteinExistence type="inferred from homology"/>
<dbReference type="AlphaFoldDB" id="A0A2M7D6A5"/>
<evidence type="ECO:0000313" key="9">
    <source>
        <dbReference type="Proteomes" id="UP000229247"/>
    </source>
</evidence>
<reference evidence="9" key="1">
    <citation type="submission" date="2017-09" db="EMBL/GenBank/DDBJ databases">
        <title>Depth-based differentiation of microbial function through sediment-hosted aquifers and enrichment of novel symbionts in the deep terrestrial subsurface.</title>
        <authorList>
            <person name="Probst A.J."/>
            <person name="Ladd B."/>
            <person name="Jarett J.K."/>
            <person name="Geller-Mcgrath D.E."/>
            <person name="Sieber C.M.K."/>
            <person name="Emerson J.B."/>
            <person name="Anantharaman K."/>
            <person name="Thomas B.C."/>
            <person name="Malmstrom R."/>
            <person name="Stieglmeier M."/>
            <person name="Klingl A."/>
            <person name="Woyke T."/>
            <person name="Ryan C.M."/>
            <person name="Banfield J.F."/>
        </authorList>
    </citation>
    <scope>NUCLEOTIDE SEQUENCE [LARGE SCALE GENOMIC DNA]</scope>
</reference>
<dbReference type="FunFam" id="3.30.950.10:FF:000002">
    <property type="entry name" value="Ribosomal RNA small subunit methyltransferase I"/>
    <property type="match status" value="1"/>
</dbReference>
<dbReference type="InterPro" id="IPR035996">
    <property type="entry name" value="4pyrrol_Methylase_sf"/>
</dbReference>
<dbReference type="Gene3D" id="3.30.950.10">
    <property type="entry name" value="Methyltransferase, Cobalt-precorrin-4 Transmethylase, Domain 2"/>
    <property type="match status" value="1"/>
</dbReference>
<dbReference type="PIRSF" id="PIRSF005917">
    <property type="entry name" value="MTase_YraL"/>
    <property type="match status" value="1"/>
</dbReference>
<dbReference type="Pfam" id="PF00590">
    <property type="entry name" value="TP_methylase"/>
    <property type="match status" value="1"/>
</dbReference>
<dbReference type="Gene3D" id="3.40.1010.10">
    <property type="entry name" value="Cobalt-precorrin-4 Transmethylase, Domain 1"/>
    <property type="match status" value="1"/>
</dbReference>
<dbReference type="InterPro" id="IPR014776">
    <property type="entry name" value="4pyrrole_Mease_sub2"/>
</dbReference>
<evidence type="ECO:0000256" key="1">
    <source>
        <dbReference type="ARBA" id="ARBA00022490"/>
    </source>
</evidence>
<dbReference type="PANTHER" id="PTHR46111">
    <property type="entry name" value="RIBOSOMAL RNA SMALL SUBUNIT METHYLTRANSFERASE I"/>
    <property type="match status" value="1"/>
</dbReference>
<evidence type="ECO:0000313" key="8">
    <source>
        <dbReference type="EMBL" id="PIV38533.1"/>
    </source>
</evidence>
<dbReference type="InterPro" id="IPR014777">
    <property type="entry name" value="4pyrrole_Mease_sub1"/>
</dbReference>
<dbReference type="NCBIfam" id="TIGR00096">
    <property type="entry name" value="16S rRNA (cytidine(1402)-2'-O)-methyltransferase"/>
    <property type="match status" value="1"/>
</dbReference>
<keyword evidence="3 6" id="KW-0489">Methyltransferase</keyword>
<feature type="domain" description="Tetrapyrrole methylase" evidence="7">
    <location>
        <begin position="4"/>
        <end position="206"/>
    </location>
</feature>
<dbReference type="PANTHER" id="PTHR46111:SF1">
    <property type="entry name" value="RIBOSOMAL RNA SMALL SUBUNIT METHYLTRANSFERASE I"/>
    <property type="match status" value="1"/>
</dbReference>
<dbReference type="CDD" id="cd11648">
    <property type="entry name" value="RsmI"/>
    <property type="match status" value="1"/>
</dbReference>
<dbReference type="EMBL" id="PEUE01000037">
    <property type="protein sequence ID" value="PIV38533.1"/>
    <property type="molecule type" value="Genomic_DNA"/>
</dbReference>
<evidence type="ECO:0000256" key="3">
    <source>
        <dbReference type="ARBA" id="ARBA00022603"/>
    </source>
</evidence>
<evidence type="ECO:0000256" key="2">
    <source>
        <dbReference type="ARBA" id="ARBA00022552"/>
    </source>
</evidence>
<evidence type="ECO:0000259" key="7">
    <source>
        <dbReference type="Pfam" id="PF00590"/>
    </source>
</evidence>
<evidence type="ECO:0000256" key="4">
    <source>
        <dbReference type="ARBA" id="ARBA00022679"/>
    </source>
</evidence>
<evidence type="ECO:0000256" key="5">
    <source>
        <dbReference type="ARBA" id="ARBA00022691"/>
    </source>
</evidence>
<sequence>MGILYIIATPIGNLSDITARALEILKEVDLVVCEDTRQTIKLLNHYQIKKPLVSYFQHSKLSKIEYIAEQLRRGKNAALVTDAGTPGISDPGGMLVNKLTGEQANKEKIRIVPIPGPCAAVAALSVSGFPTDKFLFMGFPPHKKGREKYFKEIAAARRTIVFYESTHRILKALEQLAALIPQRQIVVAREITKMFETIYRGTAKQILEILNSDKNNLKGEFVVVVNKI</sequence>
<comment type="caution">
    <text evidence="8">The sequence shown here is derived from an EMBL/GenBank/DDBJ whole genome shotgun (WGS) entry which is preliminary data.</text>
</comment>
<dbReference type="SUPFAM" id="SSF53790">
    <property type="entry name" value="Tetrapyrrole methylase"/>
    <property type="match status" value="1"/>
</dbReference>
<organism evidence="8 9">
    <name type="scientific">Candidatus Portnoybacteria bacterium CG02_land_8_20_14_3_00_45_8</name>
    <dbReference type="NCBI Taxonomy" id="1974807"/>
    <lineage>
        <taxon>Bacteria</taxon>
        <taxon>Candidatus Portnoyibacteriota</taxon>
    </lineage>
</organism>